<dbReference type="NCBIfam" id="TIGR02167">
    <property type="entry name" value="Liste_lipo_26"/>
    <property type="match status" value="20"/>
</dbReference>
<dbReference type="EMBL" id="CP017195">
    <property type="protein sequence ID" value="QDJ27909.1"/>
    <property type="molecule type" value="Genomic_DNA"/>
</dbReference>
<dbReference type="InterPro" id="IPR053139">
    <property type="entry name" value="Surface_bspA-like"/>
</dbReference>
<dbReference type="PANTHER" id="PTHR45661:SF3">
    <property type="entry name" value="IG-LIKE DOMAIN-CONTAINING PROTEIN"/>
    <property type="match status" value="1"/>
</dbReference>
<dbReference type="KEGG" id="lpaa:BHS01_04915"/>
<dbReference type="SUPFAM" id="SSF52047">
    <property type="entry name" value="RNI-like"/>
    <property type="match status" value="1"/>
</dbReference>
<evidence type="ECO:0008006" key="3">
    <source>
        <dbReference type="Google" id="ProtNLM"/>
    </source>
</evidence>
<dbReference type="InterPro" id="IPR032675">
    <property type="entry name" value="LRR_dom_sf"/>
</dbReference>
<evidence type="ECO:0000313" key="1">
    <source>
        <dbReference type="EMBL" id="QDJ27909.1"/>
    </source>
</evidence>
<dbReference type="PANTHER" id="PTHR45661">
    <property type="entry name" value="SURFACE ANTIGEN"/>
    <property type="match status" value="1"/>
</dbReference>
<reference evidence="1 2" key="1">
    <citation type="submission" date="2016-09" db="EMBL/GenBank/DDBJ databases">
        <title>Lactic acid bacteria from MAP meat Genome sequencing and assembly.</title>
        <authorList>
            <person name="Behr J."/>
            <person name="Hilgarth M."/>
            <person name="Vogel R.F."/>
        </authorList>
    </citation>
    <scope>NUCLEOTIDE SEQUENCE [LARGE SCALE GENOMIC DNA]</scope>
    <source>
        <strain evidence="1 2">TMW21615</strain>
    </source>
</reference>
<evidence type="ECO:0000313" key="2">
    <source>
        <dbReference type="Proteomes" id="UP000516280"/>
    </source>
</evidence>
<organism evidence="1 2">
    <name type="scientific">Pseudolactococcus paracarnosus</name>
    <dbReference type="NCBI Taxonomy" id="2749962"/>
    <lineage>
        <taxon>Bacteria</taxon>
        <taxon>Bacillati</taxon>
        <taxon>Bacillota</taxon>
        <taxon>Bacilli</taxon>
        <taxon>Lactobacillales</taxon>
        <taxon>Streptococcaceae</taxon>
        <taxon>Pseudolactococcus</taxon>
    </lineage>
</organism>
<name>A0A7L4WCJ0_9LACT</name>
<protein>
    <recommendedName>
        <fullName evidence="3">BspA family leucine-rich repeat surface protein</fullName>
    </recommendedName>
</protein>
<proteinExistence type="predicted"/>
<dbReference type="InterPro" id="IPR011889">
    <property type="entry name" value="Liste_lipo_26"/>
</dbReference>
<gene>
    <name evidence="1" type="ORF">BHS01_04915</name>
</gene>
<accession>A0A7L4WCJ0</accession>
<dbReference type="Pfam" id="PF03382">
    <property type="entry name" value="DUF285"/>
    <property type="match status" value="5"/>
</dbReference>
<dbReference type="Proteomes" id="UP000516280">
    <property type="component" value="Chromosome"/>
</dbReference>
<dbReference type="InterPro" id="IPR005046">
    <property type="entry name" value="DUF285"/>
</dbReference>
<sequence length="1472" mass="162189">MTIESGRLFKSDTSPWKRDDDKKIDGTKIKKIILTGPVLAPEDAKDLFKQLTSLTQIKGLTNLDTSEVTSMLDMFLDCTSLTSLDLSKFNTKIVKDMRGIFRGCTSLKSLDLSSFDTSAVTQMNKLFENVPLISLTLGDNFKFINTDISLSKPRSLLSKSELQREGKYLTGNWIKKDNQSAAYDTQKFMDNYGKGDLKAGTYVAEINPMLWGDAPWAFDSNTGILTISSGTLDNRENAPWNRPDNLKINADQIKKIVFTGKTKSPKSCLDLFAYLTSLKEIVGLTNFDTSEVDNMAGMFRDCTSLTNLDMSKFNTSTANNMNGMFRNCTALTSLDLSNFDTSNVTTFQIMFSKCRSLKNINLSSFNTAKIKTMNGMFSQCTSLVSLNLSNFNTANVTNMSKMFTQCTSLVSLDLSSFNTANVTNMTNLFMDSNALEALDLSSFNTANVTRMDNMFYRCIKLKSLNVSNFDTAKVTNMTYMFYQCESLTNLDLSSFNTPNVTNMDNIFYKCSSLKSLDVSKFDTAKLTNMKDMFSGCQSLLNLDLSSFRTSKVTNMDKMFANCKSLETLDISGFNTRAVASYNQMTMIDMFVGASPYSVTFGNDFQFPSPMTSPNITKFSLSPLPRNKLLEEGLYSTGIVVDKNGKFGPYSTVQEFINSSRFNPIKPGTYMFETKPIKWGDARCAYDLNSRTLTVNSGNLYGRQPWSTIGATNEVKKIVFTGKNKIMGLNMPDYGAFPGLSQLTEIIGLENLDVSALPNYRYMFSGCSSLKSLNLSSFDTTRFQTSLPPISNMFKGCDSLTSLTLGDKFSFSPFINSPNSDPFLPNPKALNSWETSTGKWIREDGNSKAYSPIDFITNYGKGDLTAGTYIAEVNPTKWGEALWTFDAPTGTLTVNSGKLEAGATTSPWKRTDSQKIDANRIRKIIFTGKTQAPENSDSLFSGLSNLTEIVNLTNLDTSQVTDMSHMFIGCKSLKTLDLSQFNTSNVTLTEWMFQDCASLTELNLKSFDTSKLTKMWMMFSGCASLTSLDLSNFDTKSVVTMGKLFYGCSSLKSVNLSSFDTSQVTNMGEMFQNCTSLTSIDLSSFDTGKVQTMQKLFKNTPLASLTLGVKFTSMGTDADLPIPTALNEGDQLTGNWVRENGKSKAYSPKNFMANYGKGDLQAGTYVGELISSGAILETNISFSTDSGKTVATTAVIGDQLQAKLTVKHSEKSPTDATANDVKLSTISLLTDAWALSPTVTVRTFDQTGKETASNEQTIKNNELSLPDLPFGSYIEITLTGTVWEKAYAIPSGNCNYTLSYKNQSGDKKVKKSDNFVINSGAFGFKSVPNISFKDNILPIKSNQIIDRKDADYAISVTDYRGTRLPDGETAKPDRVNWEITATASPFKDAAGKTIKLSTMAVSFTKAIGQTTELGADATLITSHDVTGETAKQNNLTKLSWAKELGFKVVVHNRTDLDTTKYTADVAFDLRTAP</sequence>
<dbReference type="SUPFAM" id="SSF52058">
    <property type="entry name" value="L domain-like"/>
    <property type="match status" value="2"/>
</dbReference>
<dbReference type="Gene3D" id="3.80.10.10">
    <property type="entry name" value="Ribonuclease Inhibitor"/>
    <property type="match status" value="5"/>
</dbReference>